<name>K0THV0_THAOC</name>
<dbReference type="AlphaFoldDB" id="K0THV0"/>
<gene>
    <name evidence="1" type="ORF">THAOC_01116</name>
</gene>
<protein>
    <submittedName>
        <fullName evidence="1">Uncharacterized protein</fullName>
    </submittedName>
</protein>
<comment type="caution">
    <text evidence="1">The sequence shown here is derived from an EMBL/GenBank/DDBJ whole genome shotgun (WGS) entry which is preliminary data.</text>
</comment>
<keyword evidence="2" id="KW-1185">Reference proteome</keyword>
<reference evidence="1 2" key="1">
    <citation type="journal article" date="2012" name="Genome Biol.">
        <title>Genome and low-iron response of an oceanic diatom adapted to chronic iron limitation.</title>
        <authorList>
            <person name="Lommer M."/>
            <person name="Specht M."/>
            <person name="Roy A.S."/>
            <person name="Kraemer L."/>
            <person name="Andreson R."/>
            <person name="Gutowska M.A."/>
            <person name="Wolf J."/>
            <person name="Bergner S.V."/>
            <person name="Schilhabel M.B."/>
            <person name="Klostermeier U.C."/>
            <person name="Beiko R.G."/>
            <person name="Rosenstiel P."/>
            <person name="Hippler M."/>
            <person name="Laroche J."/>
        </authorList>
    </citation>
    <scope>NUCLEOTIDE SEQUENCE [LARGE SCALE GENOMIC DNA]</scope>
    <source>
        <strain evidence="1 2">CCMP1005</strain>
    </source>
</reference>
<sequence length="79" mass="8824">MQAVKSVQAYDNGGSPSMLLDDGFLKKLITSISSQVQPTLQKRDTIARPSFFSVVAETPVRISVEPNHSDNMRKIYVQR</sequence>
<dbReference type="EMBL" id="AGNL01001340">
    <property type="protein sequence ID" value="EJK77080.1"/>
    <property type="molecule type" value="Genomic_DNA"/>
</dbReference>
<organism evidence="1 2">
    <name type="scientific">Thalassiosira oceanica</name>
    <name type="common">Marine diatom</name>
    <dbReference type="NCBI Taxonomy" id="159749"/>
    <lineage>
        <taxon>Eukaryota</taxon>
        <taxon>Sar</taxon>
        <taxon>Stramenopiles</taxon>
        <taxon>Ochrophyta</taxon>
        <taxon>Bacillariophyta</taxon>
        <taxon>Coscinodiscophyceae</taxon>
        <taxon>Thalassiosirophycidae</taxon>
        <taxon>Thalassiosirales</taxon>
        <taxon>Thalassiosiraceae</taxon>
        <taxon>Thalassiosira</taxon>
    </lineage>
</organism>
<accession>K0THV0</accession>
<dbReference type="Proteomes" id="UP000266841">
    <property type="component" value="Unassembled WGS sequence"/>
</dbReference>
<proteinExistence type="predicted"/>
<evidence type="ECO:0000313" key="2">
    <source>
        <dbReference type="Proteomes" id="UP000266841"/>
    </source>
</evidence>
<evidence type="ECO:0000313" key="1">
    <source>
        <dbReference type="EMBL" id="EJK77080.1"/>
    </source>
</evidence>